<organism evidence="3 4">
    <name type="scientific">Ferroacidibacillus organovorans</name>
    <dbReference type="NCBI Taxonomy" id="1765683"/>
    <lineage>
        <taxon>Bacteria</taxon>
        <taxon>Bacillati</taxon>
        <taxon>Bacillota</taxon>
        <taxon>Bacilli</taxon>
        <taxon>Bacillales</taxon>
        <taxon>Alicyclobacillaceae</taxon>
        <taxon>Ferroacidibacillus</taxon>
    </lineage>
</organism>
<feature type="domain" description="Methyltransferase" evidence="2">
    <location>
        <begin position="69"/>
        <end position="167"/>
    </location>
</feature>
<dbReference type="GO" id="GO:0010487">
    <property type="term" value="F:thermospermine synthase activity"/>
    <property type="evidence" value="ECO:0007669"/>
    <property type="project" value="TreeGrafter"/>
</dbReference>
<dbReference type="NCBIfam" id="NF037959">
    <property type="entry name" value="MFS_SpdSyn"/>
    <property type="match status" value="1"/>
</dbReference>
<dbReference type="Proteomes" id="UP000053557">
    <property type="component" value="Unassembled WGS sequence"/>
</dbReference>
<dbReference type="EMBL" id="LPVJ01000031">
    <property type="protein sequence ID" value="KUO95868.1"/>
    <property type="molecule type" value="Genomic_DNA"/>
</dbReference>
<evidence type="ECO:0000256" key="1">
    <source>
        <dbReference type="ARBA" id="ARBA00023115"/>
    </source>
</evidence>
<accession>A0A117SXV6</accession>
<dbReference type="InterPro" id="IPR041698">
    <property type="entry name" value="Methyltransf_25"/>
</dbReference>
<evidence type="ECO:0000313" key="4">
    <source>
        <dbReference type="Proteomes" id="UP000053557"/>
    </source>
</evidence>
<dbReference type="OrthoDB" id="9761985at2"/>
<dbReference type="RefSeq" id="WP_067715553.1">
    <property type="nucleotide sequence ID" value="NZ_LPVJ01000031.1"/>
</dbReference>
<dbReference type="InterPro" id="IPR029063">
    <property type="entry name" value="SAM-dependent_MTases_sf"/>
</dbReference>
<sequence length="272" mass="30623">MTKILFRQESTFQTVCVGERQNVRFLRFGDASAGWQGACVLDQPKRLYFPYQQAFSLHTAWLPTVENFLSIGVGTGTALNHIHWRHKAANLTGIELDGMVLYVAERYFGLSRETVQLIEADARTCLDQLDPSYDLIFLDAYYQEDTPSGMLQETFLKQLADLLIPGGVLAINAIMTTLGKSSSRYHKLCRELSRTVGPTFRIDVGILPFSEHNLLLYAIKMPAFIPSVESLRARARAEIAQNPDVYGPFRDALPTRIKAIDTAAHRSAWPIR</sequence>
<keyword evidence="4" id="KW-1185">Reference proteome</keyword>
<keyword evidence="1" id="KW-0620">Polyamine biosynthesis</keyword>
<proteinExistence type="predicted"/>
<evidence type="ECO:0000313" key="3">
    <source>
        <dbReference type="EMBL" id="KUO95868.1"/>
    </source>
</evidence>
<dbReference type="CDD" id="cd02440">
    <property type="entry name" value="AdoMet_MTases"/>
    <property type="match status" value="1"/>
</dbReference>
<name>A0A117SXV6_9BACL</name>
<dbReference type="Gene3D" id="3.40.50.150">
    <property type="entry name" value="Vaccinia Virus protein VP39"/>
    <property type="match status" value="1"/>
</dbReference>
<gene>
    <name evidence="3" type="ORF">ATW55_09045</name>
</gene>
<dbReference type="PANTHER" id="PTHR43317:SF1">
    <property type="entry name" value="THERMOSPERMINE SYNTHASE ACAULIS5"/>
    <property type="match status" value="1"/>
</dbReference>
<evidence type="ECO:0000259" key="2">
    <source>
        <dbReference type="Pfam" id="PF13649"/>
    </source>
</evidence>
<dbReference type="SUPFAM" id="SSF53335">
    <property type="entry name" value="S-adenosyl-L-methionine-dependent methyltransferases"/>
    <property type="match status" value="1"/>
</dbReference>
<comment type="caution">
    <text evidence="3">The sequence shown here is derived from an EMBL/GenBank/DDBJ whole genome shotgun (WGS) entry which is preliminary data.</text>
</comment>
<dbReference type="Pfam" id="PF13649">
    <property type="entry name" value="Methyltransf_25"/>
    <property type="match status" value="1"/>
</dbReference>
<dbReference type="GO" id="GO:0006596">
    <property type="term" value="P:polyamine biosynthetic process"/>
    <property type="evidence" value="ECO:0007669"/>
    <property type="project" value="UniProtKB-KW"/>
</dbReference>
<reference evidence="3 4" key="1">
    <citation type="submission" date="2015-12" db="EMBL/GenBank/DDBJ databases">
        <title>Draft genome sequence of Acidibacillus ferrooxidans ITV001, isolated from a chalcopyrite acid mine drainage site in Brazil.</title>
        <authorList>
            <person name="Dall'Agnol H."/>
            <person name="Nancucheo I."/>
            <person name="Johnson B."/>
            <person name="Oliveira R."/>
            <person name="Leite L."/>
            <person name="Pylro V."/>
            <person name="Nunes G.L."/>
            <person name="Tzotzos G."/>
            <person name="Fernandes G.R."/>
            <person name="Dutra J."/>
            <person name="Orellana S.C."/>
            <person name="Oliveira G."/>
        </authorList>
    </citation>
    <scope>NUCLEOTIDE SEQUENCE [LARGE SCALE GENOMIC DNA]</scope>
    <source>
        <strain evidence="4">ITV01</strain>
    </source>
</reference>
<dbReference type="PANTHER" id="PTHR43317">
    <property type="entry name" value="THERMOSPERMINE SYNTHASE ACAULIS5"/>
    <property type="match status" value="1"/>
</dbReference>
<dbReference type="AlphaFoldDB" id="A0A117SXV6"/>
<protein>
    <recommendedName>
        <fullName evidence="2">Methyltransferase domain-containing protein</fullName>
    </recommendedName>
</protein>